<feature type="transmembrane region" description="Helical" evidence="1">
    <location>
        <begin position="69"/>
        <end position="88"/>
    </location>
</feature>
<organism evidence="2 3">
    <name type="scientific">Leptolyngbya cf. ectocarpi LEGE 11479</name>
    <dbReference type="NCBI Taxonomy" id="1828722"/>
    <lineage>
        <taxon>Bacteria</taxon>
        <taxon>Bacillati</taxon>
        <taxon>Cyanobacteriota</taxon>
        <taxon>Cyanophyceae</taxon>
        <taxon>Leptolyngbyales</taxon>
        <taxon>Leptolyngbyaceae</taxon>
        <taxon>Leptolyngbya group</taxon>
        <taxon>Leptolyngbya</taxon>
    </lineage>
</organism>
<keyword evidence="1" id="KW-0472">Membrane</keyword>
<dbReference type="Pfam" id="PF12966">
    <property type="entry name" value="AtpR"/>
    <property type="match status" value="1"/>
</dbReference>
<feature type="transmembrane region" description="Helical" evidence="1">
    <location>
        <begin position="6"/>
        <end position="29"/>
    </location>
</feature>
<keyword evidence="1" id="KW-1133">Transmembrane helix</keyword>
<feature type="transmembrane region" description="Helical" evidence="1">
    <location>
        <begin position="41"/>
        <end position="63"/>
    </location>
</feature>
<reference evidence="2" key="1">
    <citation type="submission" date="2020-10" db="EMBL/GenBank/DDBJ databases">
        <authorList>
            <person name="Castelo-Branco R."/>
            <person name="Eusebio N."/>
            <person name="Adriana R."/>
            <person name="Vieira A."/>
            <person name="Brugerolle De Fraissinette N."/>
            <person name="Rezende De Castro R."/>
            <person name="Schneider M.P."/>
            <person name="Vasconcelos V."/>
            <person name="Leao P.N."/>
        </authorList>
    </citation>
    <scope>NUCLEOTIDE SEQUENCE</scope>
    <source>
        <strain evidence="2">LEGE 11479</strain>
    </source>
</reference>
<evidence type="ECO:0000313" key="3">
    <source>
        <dbReference type="Proteomes" id="UP000615026"/>
    </source>
</evidence>
<dbReference type="Proteomes" id="UP000615026">
    <property type="component" value="Unassembled WGS sequence"/>
</dbReference>
<comment type="caution">
    <text evidence="2">The sequence shown here is derived from an EMBL/GenBank/DDBJ whole genome shotgun (WGS) entry which is preliminary data.</text>
</comment>
<sequence length="114" mass="12392">MTISLIMKGLGLLLAGLSLGIIYFGGLWFTLRRLHCWQKPYLWLAVSWFGRLAVLLGGGAWLLNQAVAPPLLVILLVSIGVWMGRTLLIARLLSVVERSGAVARPGVGLKELSL</sequence>
<gene>
    <name evidence="2" type="ORF">IQ260_09455</name>
</gene>
<evidence type="ECO:0000313" key="2">
    <source>
        <dbReference type="EMBL" id="MBE9066879.1"/>
    </source>
</evidence>
<evidence type="ECO:0000256" key="1">
    <source>
        <dbReference type="SAM" id="Phobius"/>
    </source>
</evidence>
<name>A0A928X0R1_LEPEC</name>
<keyword evidence="3" id="KW-1185">Reference proteome</keyword>
<accession>A0A928X0R1</accession>
<dbReference type="EMBL" id="JADEXP010000063">
    <property type="protein sequence ID" value="MBE9066879.1"/>
    <property type="molecule type" value="Genomic_DNA"/>
</dbReference>
<dbReference type="AlphaFoldDB" id="A0A928X0R1"/>
<proteinExistence type="predicted"/>
<dbReference type="InterPro" id="IPR017581">
    <property type="entry name" value="AtpR-like"/>
</dbReference>
<protein>
    <submittedName>
        <fullName evidence="2">ATP synthase subunit I</fullName>
    </submittedName>
</protein>
<keyword evidence="1" id="KW-0812">Transmembrane</keyword>